<dbReference type="AlphaFoldDB" id="A0A8S1UWY2"/>
<dbReference type="Proteomes" id="UP000683925">
    <property type="component" value="Unassembled WGS sequence"/>
</dbReference>
<sequence length="47" mass="5612">MRNCQFFSKKAEQNQTKFNGTQLFELVELSARLNNYKFYMLEGKGKM</sequence>
<name>A0A8S1UWY2_PAROT</name>
<gene>
    <name evidence="1" type="ORF">POCTA_138.1.T0520163</name>
</gene>
<reference evidence="1" key="1">
    <citation type="submission" date="2021-01" db="EMBL/GenBank/DDBJ databases">
        <authorList>
            <consortium name="Genoscope - CEA"/>
            <person name="William W."/>
        </authorList>
    </citation>
    <scope>NUCLEOTIDE SEQUENCE</scope>
</reference>
<keyword evidence="2" id="KW-1185">Reference proteome</keyword>
<evidence type="ECO:0000313" key="2">
    <source>
        <dbReference type="Proteomes" id="UP000683925"/>
    </source>
</evidence>
<accession>A0A8S1UWY2</accession>
<comment type="caution">
    <text evidence="1">The sequence shown here is derived from an EMBL/GenBank/DDBJ whole genome shotgun (WGS) entry which is preliminary data.</text>
</comment>
<proteinExistence type="predicted"/>
<organism evidence="1 2">
    <name type="scientific">Paramecium octaurelia</name>
    <dbReference type="NCBI Taxonomy" id="43137"/>
    <lineage>
        <taxon>Eukaryota</taxon>
        <taxon>Sar</taxon>
        <taxon>Alveolata</taxon>
        <taxon>Ciliophora</taxon>
        <taxon>Intramacronucleata</taxon>
        <taxon>Oligohymenophorea</taxon>
        <taxon>Peniculida</taxon>
        <taxon>Parameciidae</taxon>
        <taxon>Paramecium</taxon>
    </lineage>
</organism>
<dbReference type="EMBL" id="CAJJDP010000052">
    <property type="protein sequence ID" value="CAD8168777.1"/>
    <property type="molecule type" value="Genomic_DNA"/>
</dbReference>
<evidence type="ECO:0000313" key="1">
    <source>
        <dbReference type="EMBL" id="CAD8168777.1"/>
    </source>
</evidence>
<protein>
    <submittedName>
        <fullName evidence="1">Uncharacterized protein</fullName>
    </submittedName>
</protein>